<dbReference type="CDD" id="cd06558">
    <property type="entry name" value="crotonase-like"/>
    <property type="match status" value="1"/>
</dbReference>
<accession>A0AAW0CRV7</accession>
<dbReference type="AlphaFoldDB" id="A0AAW0CRV7"/>
<dbReference type="PANTHER" id="PTHR43176">
    <property type="entry name" value="3-HYDROXYISOBUTYRYL-COA HYDROLASE-RELATED"/>
    <property type="match status" value="1"/>
</dbReference>
<dbReference type="Pfam" id="PF16113">
    <property type="entry name" value="ECH_2"/>
    <property type="match status" value="1"/>
</dbReference>
<dbReference type="GO" id="GO:0003860">
    <property type="term" value="F:3-hydroxyisobutyryl-CoA hydrolase activity"/>
    <property type="evidence" value="ECO:0007669"/>
    <property type="project" value="UniProtKB-EC"/>
</dbReference>
<evidence type="ECO:0000313" key="6">
    <source>
        <dbReference type="Proteomes" id="UP001383192"/>
    </source>
</evidence>
<name>A0AAW0CRV7_9AGAR</name>
<evidence type="ECO:0000256" key="3">
    <source>
        <dbReference type="ARBA" id="ARBA00022801"/>
    </source>
</evidence>
<comment type="catalytic activity">
    <reaction evidence="1">
        <text>3-hydroxy-2-methylpropanoyl-CoA + H2O = 3-hydroxy-2-methylpropanoate + CoA + H(+)</text>
        <dbReference type="Rhea" id="RHEA:20888"/>
        <dbReference type="ChEBI" id="CHEBI:11805"/>
        <dbReference type="ChEBI" id="CHEBI:15377"/>
        <dbReference type="ChEBI" id="CHEBI:15378"/>
        <dbReference type="ChEBI" id="CHEBI:57287"/>
        <dbReference type="ChEBI" id="CHEBI:57340"/>
        <dbReference type="EC" id="3.1.2.4"/>
    </reaction>
</comment>
<dbReference type="InterPro" id="IPR032259">
    <property type="entry name" value="HIBYL-CoA-H"/>
</dbReference>
<dbReference type="GO" id="GO:0005739">
    <property type="term" value="C:mitochondrion"/>
    <property type="evidence" value="ECO:0007669"/>
    <property type="project" value="TreeGrafter"/>
</dbReference>
<dbReference type="PANTHER" id="PTHR43176:SF3">
    <property type="entry name" value="3-HYDROXYISOBUTYRYL-COA HYDROLASE, MITOCHONDRIAL"/>
    <property type="match status" value="1"/>
</dbReference>
<dbReference type="SUPFAM" id="SSF52096">
    <property type="entry name" value="ClpP/crotonase"/>
    <property type="match status" value="1"/>
</dbReference>
<dbReference type="InterPro" id="IPR029045">
    <property type="entry name" value="ClpP/crotonase-like_dom_sf"/>
</dbReference>
<dbReference type="Proteomes" id="UP001383192">
    <property type="component" value="Unassembled WGS sequence"/>
</dbReference>
<gene>
    <name evidence="5" type="primary">EHD3</name>
    <name evidence="5" type="ORF">VNI00_009513</name>
</gene>
<organism evidence="5 6">
    <name type="scientific">Paramarasmius palmivorus</name>
    <dbReference type="NCBI Taxonomy" id="297713"/>
    <lineage>
        <taxon>Eukaryota</taxon>
        <taxon>Fungi</taxon>
        <taxon>Dikarya</taxon>
        <taxon>Basidiomycota</taxon>
        <taxon>Agaricomycotina</taxon>
        <taxon>Agaricomycetes</taxon>
        <taxon>Agaricomycetidae</taxon>
        <taxon>Agaricales</taxon>
        <taxon>Marasmiineae</taxon>
        <taxon>Marasmiaceae</taxon>
        <taxon>Paramarasmius</taxon>
    </lineage>
</organism>
<dbReference type="EC" id="3.1.2.4" evidence="2"/>
<dbReference type="EMBL" id="JAYKXP010000035">
    <property type="protein sequence ID" value="KAK7040917.1"/>
    <property type="molecule type" value="Genomic_DNA"/>
</dbReference>
<dbReference type="GO" id="GO:0006574">
    <property type="term" value="P:L-valine catabolic process"/>
    <property type="evidence" value="ECO:0007669"/>
    <property type="project" value="TreeGrafter"/>
</dbReference>
<protein>
    <recommendedName>
        <fullName evidence="2">3-hydroxyisobutyryl-CoA hydrolase</fullName>
        <ecNumber evidence="2">3.1.2.4</ecNumber>
    </recommendedName>
</protein>
<evidence type="ECO:0000256" key="1">
    <source>
        <dbReference type="ARBA" id="ARBA00001709"/>
    </source>
</evidence>
<dbReference type="InterPro" id="IPR045004">
    <property type="entry name" value="ECH_dom"/>
</dbReference>
<reference evidence="5 6" key="1">
    <citation type="submission" date="2024-01" db="EMBL/GenBank/DDBJ databases">
        <title>A draft genome for a cacao thread blight-causing isolate of Paramarasmius palmivorus.</title>
        <authorList>
            <person name="Baruah I.K."/>
            <person name="Bukari Y."/>
            <person name="Amoako-Attah I."/>
            <person name="Meinhardt L.W."/>
            <person name="Bailey B.A."/>
            <person name="Cohen S.P."/>
        </authorList>
    </citation>
    <scope>NUCLEOTIDE SEQUENCE [LARGE SCALE GENOMIC DNA]</scope>
    <source>
        <strain evidence="5 6">GH-12</strain>
    </source>
</reference>
<evidence type="ECO:0000313" key="5">
    <source>
        <dbReference type="EMBL" id="KAK7040917.1"/>
    </source>
</evidence>
<dbReference type="Gene3D" id="3.90.226.10">
    <property type="entry name" value="2-enoyl-CoA Hydratase, Chain A, domain 1"/>
    <property type="match status" value="1"/>
</dbReference>
<comment type="caution">
    <text evidence="5">The sequence shown here is derived from an EMBL/GenBank/DDBJ whole genome shotgun (WGS) entry which is preliminary data.</text>
</comment>
<dbReference type="NCBIfam" id="NF004127">
    <property type="entry name" value="PRK05617.1"/>
    <property type="match status" value="1"/>
</dbReference>
<sequence length="498" mass="55455">MMSTSTSKQHEEPLVTFDSLLSVRTYKLNRPKKLNALNHEMLSLLRPKIEEWSRSDLCTAIWGWGEGRAFCAGGDVAGVVKAASDPSTRDNATQFFKLEYDPIPLSFELDYMLAAVPKPYIAIMDGITMGGGVGLSIPANFRIATENTVFAMPETKIGYSPDVGASYFLSRLDGEMGTYLALTGDTLKGRAVFEHGFATHYIPSRRIPMLLESMSGLSNVTDLGLKEGRDISDHQPHSQDYFERINQLLEEYASEAESTPKMVSEFVGIRRAAIDWAFRHDKVEKIIEELRSLSSHNDPSISKWASITLDTLNLRSPTSLKVALRAIRAGRTKNLLQALEMELQIAAACCRGATPDFKTGVEAVLVERIESRPNWSPATLEEVTDEKVEAFFNGKYLTDADKLEIPKGFESHNILRPDEYALPTEVEVRQMVTGEHPSGGNSGLTEDELVAKFNTLYAGKVGVTEKVLEVARRRCQLVDNADGNHVWLRWKHSVEPPR</sequence>
<keyword evidence="3 5" id="KW-0378">Hydrolase</keyword>
<evidence type="ECO:0000259" key="4">
    <source>
        <dbReference type="Pfam" id="PF16113"/>
    </source>
</evidence>
<keyword evidence="6" id="KW-1185">Reference proteome</keyword>
<evidence type="ECO:0000256" key="2">
    <source>
        <dbReference type="ARBA" id="ARBA00011915"/>
    </source>
</evidence>
<proteinExistence type="predicted"/>
<feature type="domain" description="Enoyl-CoA hydratase/isomerase" evidence="4">
    <location>
        <begin position="24"/>
        <end position="392"/>
    </location>
</feature>